<protein>
    <recommendedName>
        <fullName evidence="3">Metal-binding protein</fullName>
    </recommendedName>
</protein>
<organism evidence="1 2">
    <name type="scientific">Caldisalinibacter kiritimatiensis</name>
    <dbReference type="NCBI Taxonomy" id="1304284"/>
    <lineage>
        <taxon>Bacteria</taxon>
        <taxon>Bacillati</taxon>
        <taxon>Bacillota</taxon>
        <taxon>Tissierellia</taxon>
        <taxon>Tissierellales</taxon>
        <taxon>Thermohalobacteraceae</taxon>
        <taxon>Caldisalinibacter</taxon>
    </lineage>
</organism>
<accession>R1AW00</accession>
<dbReference type="eggNOG" id="COG5423">
    <property type="taxonomic scope" value="Bacteria"/>
</dbReference>
<dbReference type="EMBL" id="ARZA01000065">
    <property type="protein sequence ID" value="EOD01358.1"/>
    <property type="molecule type" value="Genomic_DNA"/>
</dbReference>
<evidence type="ECO:0000313" key="2">
    <source>
        <dbReference type="Proteomes" id="UP000013378"/>
    </source>
</evidence>
<dbReference type="STRING" id="1304284.L21TH_0579"/>
<dbReference type="Proteomes" id="UP000013378">
    <property type="component" value="Unassembled WGS sequence"/>
</dbReference>
<evidence type="ECO:0008006" key="3">
    <source>
        <dbReference type="Google" id="ProtNLM"/>
    </source>
</evidence>
<name>R1AW00_9FIRM</name>
<evidence type="ECO:0000313" key="1">
    <source>
        <dbReference type="EMBL" id="EOD01358.1"/>
    </source>
</evidence>
<proteinExistence type="predicted"/>
<gene>
    <name evidence="1" type="ORF">L21TH_0579</name>
</gene>
<keyword evidence="2" id="KW-1185">Reference proteome</keyword>
<sequence>MNYNDKLSKIKGFIYSKGVHLVKDIYPTEIIIDEKVRKYCKQNKCGEYGNNFMCPPFVGSIEDFREELKKYKHGLIVMIKDRIVNGNDENRYYNSAKKLHNILLEVENECKKNYFNNVKVLIGGNCRICNPCVAALGEEKCKYPKKARPSLEAMGIDVVNTCKQIGIVVEFKTDEVMWIGLVLL</sequence>
<dbReference type="Pfam" id="PF10050">
    <property type="entry name" value="DUF2284"/>
    <property type="match status" value="1"/>
</dbReference>
<dbReference type="InterPro" id="IPR019271">
    <property type="entry name" value="DUF2284_metal-binding"/>
</dbReference>
<reference evidence="1 2" key="1">
    <citation type="journal article" date="2015" name="Geomicrobiol. J.">
        <title>Caldisalinibacter kiritimatiensis gen. nov., sp. nov., a moderately thermohalophilic thiosulfate-reducing bacterium from a hypersaline microbial mat.</title>
        <authorList>
            <person name="Ben Hania W."/>
            <person name="Joseph M."/>
            <person name="Fiebig A."/>
            <person name="Bunk B."/>
            <person name="Klenk H.-P."/>
            <person name="Fardeau M.-L."/>
            <person name="Spring S."/>
        </authorList>
    </citation>
    <scope>NUCLEOTIDE SEQUENCE [LARGE SCALE GENOMIC DNA]</scope>
    <source>
        <strain evidence="1 2">L21-TH-D2</strain>
    </source>
</reference>
<comment type="caution">
    <text evidence="1">The sequence shown here is derived from an EMBL/GenBank/DDBJ whole genome shotgun (WGS) entry which is preliminary data.</text>
</comment>
<dbReference type="AlphaFoldDB" id="R1AW00"/>